<organism evidence="6 7">
    <name type="scientific">Shewanella woodyi (strain ATCC 51908 / MS32)</name>
    <dbReference type="NCBI Taxonomy" id="392500"/>
    <lineage>
        <taxon>Bacteria</taxon>
        <taxon>Pseudomonadati</taxon>
        <taxon>Pseudomonadota</taxon>
        <taxon>Gammaproteobacteria</taxon>
        <taxon>Alteromonadales</taxon>
        <taxon>Shewanellaceae</taxon>
        <taxon>Shewanella</taxon>
    </lineage>
</organism>
<evidence type="ECO:0000313" key="6">
    <source>
        <dbReference type="EMBL" id="ACA85121.1"/>
    </source>
</evidence>
<keyword evidence="7" id="KW-1185">Reference proteome</keyword>
<comment type="catalytic activity">
    <reaction evidence="4">
        <text>[thioredoxin]-disulfide + L-methionine + H2O = L-methionine (S)-S-oxide + [thioredoxin]-dithiol</text>
        <dbReference type="Rhea" id="RHEA:19993"/>
        <dbReference type="Rhea" id="RHEA-COMP:10698"/>
        <dbReference type="Rhea" id="RHEA-COMP:10700"/>
        <dbReference type="ChEBI" id="CHEBI:15377"/>
        <dbReference type="ChEBI" id="CHEBI:29950"/>
        <dbReference type="ChEBI" id="CHEBI:50058"/>
        <dbReference type="ChEBI" id="CHEBI:57844"/>
        <dbReference type="ChEBI" id="CHEBI:58772"/>
        <dbReference type="EC" id="1.8.4.11"/>
    </reaction>
</comment>
<evidence type="ECO:0000256" key="2">
    <source>
        <dbReference type="ARBA" id="ARBA00023002"/>
    </source>
</evidence>
<dbReference type="Pfam" id="PF01625">
    <property type="entry name" value="PMSR"/>
    <property type="match status" value="1"/>
</dbReference>
<evidence type="ECO:0000313" key="7">
    <source>
        <dbReference type="Proteomes" id="UP000002168"/>
    </source>
</evidence>
<dbReference type="InterPro" id="IPR036509">
    <property type="entry name" value="Met_Sox_Rdtase_MsrA_sf"/>
</dbReference>
<keyword evidence="2" id="KW-0560">Oxidoreductase</keyword>
<dbReference type="PANTHER" id="PTHR43774">
    <property type="entry name" value="PEPTIDE METHIONINE SULFOXIDE REDUCTASE"/>
    <property type="match status" value="1"/>
</dbReference>
<dbReference type="KEGG" id="swd:Swoo_0826"/>
<accession>B1KEX0</accession>
<gene>
    <name evidence="6" type="ordered locus">Swoo_0826</name>
</gene>
<dbReference type="GO" id="GO:0008113">
    <property type="term" value="F:peptide-methionine (S)-S-oxide reductase activity"/>
    <property type="evidence" value="ECO:0007669"/>
    <property type="project" value="UniProtKB-EC"/>
</dbReference>
<dbReference type="eggNOG" id="COG0225">
    <property type="taxonomic scope" value="Bacteria"/>
</dbReference>
<dbReference type="PANTHER" id="PTHR43774:SF1">
    <property type="entry name" value="PEPTIDE METHIONINE SULFOXIDE REDUCTASE MSRA 2"/>
    <property type="match status" value="1"/>
</dbReference>
<evidence type="ECO:0000259" key="5">
    <source>
        <dbReference type="Pfam" id="PF01625"/>
    </source>
</evidence>
<dbReference type="EC" id="1.8.4.11" evidence="1"/>
<evidence type="ECO:0000256" key="4">
    <source>
        <dbReference type="ARBA" id="ARBA00048782"/>
    </source>
</evidence>
<evidence type="ECO:0000256" key="1">
    <source>
        <dbReference type="ARBA" id="ARBA00012502"/>
    </source>
</evidence>
<dbReference type="SUPFAM" id="SSF55068">
    <property type="entry name" value="Peptide methionine sulfoxide reductase"/>
    <property type="match status" value="1"/>
</dbReference>
<dbReference type="InterPro" id="IPR002569">
    <property type="entry name" value="Met_Sox_Rdtase_MsrA_dom"/>
</dbReference>
<dbReference type="STRING" id="392500.Swoo_0826"/>
<name>B1KEX0_SHEWM</name>
<reference evidence="6 7" key="1">
    <citation type="submission" date="2008-02" db="EMBL/GenBank/DDBJ databases">
        <title>Complete sequence of Shewanella woodyi ATCC 51908.</title>
        <authorList>
            <consortium name="US DOE Joint Genome Institute"/>
            <person name="Copeland A."/>
            <person name="Lucas S."/>
            <person name="Lapidus A."/>
            <person name="Glavina del Rio T."/>
            <person name="Dalin E."/>
            <person name="Tice H."/>
            <person name="Bruce D."/>
            <person name="Goodwin L."/>
            <person name="Pitluck S."/>
            <person name="Sims D."/>
            <person name="Brettin T."/>
            <person name="Detter J.C."/>
            <person name="Han C."/>
            <person name="Kuske C.R."/>
            <person name="Schmutz J."/>
            <person name="Larimer F."/>
            <person name="Land M."/>
            <person name="Hauser L."/>
            <person name="Kyrpides N."/>
            <person name="Lykidis A."/>
            <person name="Zhao J.-S."/>
            <person name="Richardson P."/>
        </authorList>
    </citation>
    <scope>NUCLEOTIDE SEQUENCE [LARGE SCALE GENOMIC DNA]</scope>
    <source>
        <strain evidence="7">ATCC 51908 / MS32</strain>
    </source>
</reference>
<sequence>MGSEKLGLSGTCYWCTEAIFQSLIGVEAVEQGWISSIGEDDWFSEGVIVTFNPELISLKNLIDIHLHTHSSTRNHSMRDRYRSGVYAIEPQQLTEIADALMVLQSEFTERLITQAYQFNLFKPSADEMQNYYYKDTERPFCQNIITPKLNKLLHTHGDYINKEKLNHSLK</sequence>
<dbReference type="HOGENOM" id="CLU_031040_10_0_6"/>
<proteinExistence type="predicted"/>
<dbReference type="Proteomes" id="UP000002168">
    <property type="component" value="Chromosome"/>
</dbReference>
<dbReference type="Gene3D" id="3.30.1060.10">
    <property type="entry name" value="Peptide methionine sulphoxide reductase MsrA"/>
    <property type="match status" value="1"/>
</dbReference>
<dbReference type="EMBL" id="CP000961">
    <property type="protein sequence ID" value="ACA85121.1"/>
    <property type="molecule type" value="Genomic_DNA"/>
</dbReference>
<feature type="domain" description="Peptide methionine sulphoxide reductase MsrA" evidence="5">
    <location>
        <begin position="8"/>
        <end position="141"/>
    </location>
</feature>
<comment type="catalytic activity">
    <reaction evidence="3">
        <text>L-methionyl-[protein] + [thioredoxin]-disulfide + H2O = L-methionyl-(S)-S-oxide-[protein] + [thioredoxin]-dithiol</text>
        <dbReference type="Rhea" id="RHEA:14217"/>
        <dbReference type="Rhea" id="RHEA-COMP:10698"/>
        <dbReference type="Rhea" id="RHEA-COMP:10700"/>
        <dbReference type="Rhea" id="RHEA-COMP:12313"/>
        <dbReference type="Rhea" id="RHEA-COMP:12315"/>
        <dbReference type="ChEBI" id="CHEBI:15377"/>
        <dbReference type="ChEBI" id="CHEBI:16044"/>
        <dbReference type="ChEBI" id="CHEBI:29950"/>
        <dbReference type="ChEBI" id="CHEBI:44120"/>
        <dbReference type="ChEBI" id="CHEBI:50058"/>
        <dbReference type="EC" id="1.8.4.11"/>
    </reaction>
</comment>
<evidence type="ECO:0000256" key="3">
    <source>
        <dbReference type="ARBA" id="ARBA00047806"/>
    </source>
</evidence>
<dbReference type="AlphaFoldDB" id="B1KEX0"/>
<protein>
    <recommendedName>
        <fullName evidence="1">peptide-methionine (S)-S-oxide reductase</fullName>
        <ecNumber evidence="1">1.8.4.11</ecNumber>
    </recommendedName>
</protein>